<keyword evidence="1" id="KW-0472">Membrane</keyword>
<protein>
    <submittedName>
        <fullName evidence="2">933_t:CDS:1</fullName>
    </submittedName>
</protein>
<keyword evidence="1" id="KW-1133">Transmembrane helix</keyword>
<name>A0A9N8VEP7_9GLOM</name>
<dbReference type="EMBL" id="CAJVPV010000354">
    <property type="protein sequence ID" value="CAG8452849.1"/>
    <property type="molecule type" value="Genomic_DNA"/>
</dbReference>
<sequence>MYEGLGVSILMLYIPFIQMLNMVLLSDNNYYLKKLIFASNLIYISRVLNYLNDAYFYYDNMIEKGYKSLIVVFIHGICRDYEWGGKSQFRRIYLFLKYGGDDTKLVVKKNHRVGRIIKVKDDESEEEFKDQPKKKVGLGTLA</sequence>
<dbReference type="Proteomes" id="UP000789342">
    <property type="component" value="Unassembled WGS sequence"/>
</dbReference>
<evidence type="ECO:0000313" key="2">
    <source>
        <dbReference type="EMBL" id="CAG8452849.1"/>
    </source>
</evidence>
<evidence type="ECO:0000256" key="1">
    <source>
        <dbReference type="SAM" id="Phobius"/>
    </source>
</evidence>
<proteinExistence type="predicted"/>
<evidence type="ECO:0000313" key="3">
    <source>
        <dbReference type="Proteomes" id="UP000789342"/>
    </source>
</evidence>
<feature type="transmembrane region" description="Helical" evidence="1">
    <location>
        <begin position="6"/>
        <end position="25"/>
    </location>
</feature>
<reference evidence="2" key="1">
    <citation type="submission" date="2021-06" db="EMBL/GenBank/DDBJ databases">
        <authorList>
            <person name="Kallberg Y."/>
            <person name="Tangrot J."/>
            <person name="Rosling A."/>
        </authorList>
    </citation>
    <scope>NUCLEOTIDE SEQUENCE</scope>
    <source>
        <strain evidence="2">CL551</strain>
    </source>
</reference>
<dbReference type="AlphaFoldDB" id="A0A9N8VEP7"/>
<organism evidence="2 3">
    <name type="scientific">Acaulospora morrowiae</name>
    <dbReference type="NCBI Taxonomy" id="94023"/>
    <lineage>
        <taxon>Eukaryota</taxon>
        <taxon>Fungi</taxon>
        <taxon>Fungi incertae sedis</taxon>
        <taxon>Mucoromycota</taxon>
        <taxon>Glomeromycotina</taxon>
        <taxon>Glomeromycetes</taxon>
        <taxon>Diversisporales</taxon>
        <taxon>Acaulosporaceae</taxon>
        <taxon>Acaulospora</taxon>
    </lineage>
</organism>
<comment type="caution">
    <text evidence="2">The sequence shown here is derived from an EMBL/GenBank/DDBJ whole genome shotgun (WGS) entry which is preliminary data.</text>
</comment>
<keyword evidence="3" id="KW-1185">Reference proteome</keyword>
<keyword evidence="1" id="KW-0812">Transmembrane</keyword>
<accession>A0A9N8VEP7</accession>
<dbReference type="Pfam" id="PF20480">
    <property type="entry name" value="DUF6720"/>
    <property type="match status" value="1"/>
</dbReference>
<dbReference type="InterPro" id="IPR046566">
    <property type="entry name" value="DUF6720"/>
</dbReference>
<gene>
    <name evidence="2" type="ORF">AMORRO_LOCUS986</name>
</gene>
<dbReference type="OrthoDB" id="2356174at2759"/>